<name>A0A7I5E8D5_HAECO</name>
<dbReference type="AlphaFoldDB" id="A0A7I5E8D5"/>
<evidence type="ECO:0000256" key="1">
    <source>
        <dbReference type="ARBA" id="ARBA00023157"/>
    </source>
</evidence>
<keyword evidence="3" id="KW-1133">Transmembrane helix</keyword>
<evidence type="ECO:0000313" key="6">
    <source>
        <dbReference type="WBParaSite" id="HCON_00066080-00001"/>
    </source>
</evidence>
<dbReference type="Gene3D" id="2.60.120.290">
    <property type="entry name" value="Spermadhesin, CUB domain"/>
    <property type="match status" value="2"/>
</dbReference>
<dbReference type="Pfam" id="PF00431">
    <property type="entry name" value="CUB"/>
    <property type="match status" value="2"/>
</dbReference>
<feature type="domain" description="CUB" evidence="4">
    <location>
        <begin position="263"/>
        <end position="375"/>
    </location>
</feature>
<keyword evidence="5" id="KW-1185">Reference proteome</keyword>
<dbReference type="WBParaSite" id="HCON_00066080-00001">
    <property type="protein sequence ID" value="HCON_00066080-00001"/>
    <property type="gene ID" value="HCON_00066080"/>
</dbReference>
<dbReference type="SMART" id="SM00042">
    <property type="entry name" value="CUB"/>
    <property type="match status" value="2"/>
</dbReference>
<organism evidence="5 6">
    <name type="scientific">Haemonchus contortus</name>
    <name type="common">Barber pole worm</name>
    <dbReference type="NCBI Taxonomy" id="6289"/>
    <lineage>
        <taxon>Eukaryota</taxon>
        <taxon>Metazoa</taxon>
        <taxon>Ecdysozoa</taxon>
        <taxon>Nematoda</taxon>
        <taxon>Chromadorea</taxon>
        <taxon>Rhabditida</taxon>
        <taxon>Rhabditina</taxon>
        <taxon>Rhabditomorpha</taxon>
        <taxon>Strongyloidea</taxon>
        <taxon>Trichostrongylidae</taxon>
        <taxon>Haemonchus</taxon>
    </lineage>
</organism>
<evidence type="ECO:0000313" key="5">
    <source>
        <dbReference type="Proteomes" id="UP000025227"/>
    </source>
</evidence>
<dbReference type="PANTHER" id="PTHR39385:SF2">
    <property type="entry name" value="SLIT-LIKE 3 PROTEIN"/>
    <property type="match status" value="1"/>
</dbReference>
<dbReference type="PROSITE" id="PS01180">
    <property type="entry name" value="CUB"/>
    <property type="match status" value="2"/>
</dbReference>
<keyword evidence="1" id="KW-1015">Disulfide bond</keyword>
<dbReference type="SUPFAM" id="SSF49854">
    <property type="entry name" value="Spermadhesin, CUB domain"/>
    <property type="match status" value="2"/>
</dbReference>
<evidence type="ECO:0000256" key="2">
    <source>
        <dbReference type="PROSITE-ProRule" id="PRU00059"/>
    </source>
</evidence>
<dbReference type="InterPro" id="IPR035914">
    <property type="entry name" value="Sperma_CUB_dom_sf"/>
</dbReference>
<evidence type="ECO:0000259" key="4">
    <source>
        <dbReference type="PROSITE" id="PS01180"/>
    </source>
</evidence>
<comment type="caution">
    <text evidence="2">Lacks conserved residue(s) required for the propagation of feature annotation.</text>
</comment>
<reference evidence="6" key="1">
    <citation type="submission" date="2020-12" db="UniProtKB">
        <authorList>
            <consortium name="WormBaseParasite"/>
        </authorList>
    </citation>
    <scope>IDENTIFICATION</scope>
    <source>
        <strain evidence="6">MHco3</strain>
    </source>
</reference>
<keyword evidence="3" id="KW-0812">Transmembrane</keyword>
<dbReference type="Proteomes" id="UP000025227">
    <property type="component" value="Unplaced"/>
</dbReference>
<proteinExistence type="predicted"/>
<feature type="transmembrane region" description="Helical" evidence="3">
    <location>
        <begin position="7"/>
        <end position="23"/>
    </location>
</feature>
<sequence length="684" mass="78273">MKPYSSLWIFHYYLVLVIIPSFFRVSASGDCDCGIQVYGEEYEAGVIKQRERIQGCNRQHCIFLIKPGNKTSLALSVESISMKFTDSVKVFQLIMVNNSEPYSIHLVDLNSAHGEYVFTAAPGVGFEIHSYTSWYGIWFGSSSFAINFERLDPNVKVCPHPLLFASTSFRSVPAIERPGPVRCPFRIIPSVAGRKIYLKFNKMWGTSLFLNEEQSNLRLIQTGTSGLHSATDSIDFVLESLGHHDLPKYNITYKELLEDPCYCDNKDIVVGEEPLYVTSPGFPDIYCSDFRCKRRFLHNDTLREDASLTFLVTVHFLSTEKYDYIEFSSGGVVLERLNGTHENYRIIITDDIMETEFVTDKTIVQHGYNMTVQSVHIPTECRCPHKGVKKMLSKGNISMEIPVHCKAIYCKWIIPPTTTPLKFAALFNFTSDYDTLTVTTGDDIQQFYTISEKLTKRQWQIPEKSPSTTILYERTVPDGYKTNLKPVSFSVKWMPKDEDCSCMNGSEKEAVVGEWRELTSPVYPLSYCNDMHCTTVIRAPARHRVILNITDFYTEPYNDVLEIYDGSNTSGQYMKMFSGKRQFPNLIRSTNETLSLVFKSDHDISYYGYRLVYSAELNEELEELRQTTHFTAFLFVLLSLLLITAIVVAIYKGFPGRFHRLLYVHYVSQTDTVDSTADDNILIE</sequence>
<dbReference type="CDD" id="cd00041">
    <property type="entry name" value="CUB"/>
    <property type="match status" value="1"/>
</dbReference>
<dbReference type="InterPro" id="IPR000859">
    <property type="entry name" value="CUB_dom"/>
</dbReference>
<feature type="transmembrane region" description="Helical" evidence="3">
    <location>
        <begin position="630"/>
        <end position="651"/>
    </location>
</feature>
<evidence type="ECO:0000256" key="3">
    <source>
        <dbReference type="SAM" id="Phobius"/>
    </source>
</evidence>
<accession>A0A7I5E8D5</accession>
<dbReference type="PANTHER" id="PTHR39385">
    <property type="entry name" value="PROTEIN CBG20422"/>
    <property type="match status" value="1"/>
</dbReference>
<dbReference type="OMA" id="TSHITHE"/>
<keyword evidence="3" id="KW-0472">Membrane</keyword>
<dbReference type="OrthoDB" id="5795793at2759"/>
<feature type="domain" description="CUB" evidence="4">
    <location>
        <begin position="502"/>
        <end position="616"/>
    </location>
</feature>
<protein>
    <submittedName>
        <fullName evidence="6">CUB domain-containing protein</fullName>
    </submittedName>
</protein>